<accession>A0A165PDW0</accession>
<keyword evidence="2" id="KW-0812">Transmembrane</keyword>
<dbReference type="Proteomes" id="UP000076727">
    <property type="component" value="Unassembled WGS sequence"/>
</dbReference>
<dbReference type="EMBL" id="KV429070">
    <property type="protein sequence ID" value="KZT68085.1"/>
    <property type="molecule type" value="Genomic_DNA"/>
</dbReference>
<protein>
    <recommendedName>
        <fullName evidence="5">Transmembrane protein</fullName>
    </recommendedName>
</protein>
<sequence length="216" mass="23886">MSSTLPSPSPSLPRGLSLSSASLPRSISRLTIDLGTAPNVRARMINPHPKARSSASSFASSLDHLHRPHSRTAPNVRSRTKSRHVLVTYSRRFPLVSFVSFSLVSVLVFVLAGWPHLRTSFRDLLVVRHRPMRSSARDGTQARARATLQSVDRGLHWRRLFDSLASFLSFDSPLPFFCKKAPAQNSFLRSPCRPPPSAPVHKSGGPQARARAVLRI</sequence>
<evidence type="ECO:0008006" key="5">
    <source>
        <dbReference type="Google" id="ProtNLM"/>
    </source>
</evidence>
<reference evidence="3 4" key="1">
    <citation type="journal article" date="2016" name="Mol. Biol. Evol.">
        <title>Comparative Genomics of Early-Diverging Mushroom-Forming Fungi Provides Insights into the Origins of Lignocellulose Decay Capabilities.</title>
        <authorList>
            <person name="Nagy L.G."/>
            <person name="Riley R."/>
            <person name="Tritt A."/>
            <person name="Adam C."/>
            <person name="Daum C."/>
            <person name="Floudas D."/>
            <person name="Sun H."/>
            <person name="Yadav J.S."/>
            <person name="Pangilinan J."/>
            <person name="Larsson K.H."/>
            <person name="Matsuura K."/>
            <person name="Barry K."/>
            <person name="Labutti K."/>
            <person name="Kuo R."/>
            <person name="Ohm R.A."/>
            <person name="Bhattacharya S.S."/>
            <person name="Shirouzu T."/>
            <person name="Yoshinaga Y."/>
            <person name="Martin F.M."/>
            <person name="Grigoriev I.V."/>
            <person name="Hibbett D.S."/>
        </authorList>
    </citation>
    <scope>NUCLEOTIDE SEQUENCE [LARGE SCALE GENOMIC DNA]</scope>
    <source>
        <strain evidence="3 4">L-15889</strain>
    </source>
</reference>
<evidence type="ECO:0000256" key="1">
    <source>
        <dbReference type="SAM" id="MobiDB-lite"/>
    </source>
</evidence>
<organism evidence="3 4">
    <name type="scientific">Daedalea quercina L-15889</name>
    <dbReference type="NCBI Taxonomy" id="1314783"/>
    <lineage>
        <taxon>Eukaryota</taxon>
        <taxon>Fungi</taxon>
        <taxon>Dikarya</taxon>
        <taxon>Basidiomycota</taxon>
        <taxon>Agaricomycotina</taxon>
        <taxon>Agaricomycetes</taxon>
        <taxon>Polyporales</taxon>
        <taxon>Fomitopsis</taxon>
    </lineage>
</organism>
<feature type="region of interest" description="Disordered" evidence="1">
    <location>
        <begin position="188"/>
        <end position="209"/>
    </location>
</feature>
<gene>
    <name evidence="3" type="ORF">DAEQUDRAFT_349492</name>
</gene>
<dbReference type="AlphaFoldDB" id="A0A165PDW0"/>
<evidence type="ECO:0000313" key="3">
    <source>
        <dbReference type="EMBL" id="KZT68085.1"/>
    </source>
</evidence>
<keyword evidence="4" id="KW-1185">Reference proteome</keyword>
<name>A0A165PDW0_9APHY</name>
<evidence type="ECO:0000256" key="2">
    <source>
        <dbReference type="SAM" id="Phobius"/>
    </source>
</evidence>
<proteinExistence type="predicted"/>
<evidence type="ECO:0000313" key="4">
    <source>
        <dbReference type="Proteomes" id="UP000076727"/>
    </source>
</evidence>
<feature type="transmembrane region" description="Helical" evidence="2">
    <location>
        <begin position="93"/>
        <end position="114"/>
    </location>
</feature>
<feature type="region of interest" description="Disordered" evidence="1">
    <location>
        <begin position="49"/>
        <end position="78"/>
    </location>
</feature>
<keyword evidence="2" id="KW-1133">Transmembrane helix</keyword>
<feature type="compositionally biased region" description="Low complexity" evidence="1">
    <location>
        <begin position="52"/>
        <end position="61"/>
    </location>
</feature>
<keyword evidence="2" id="KW-0472">Membrane</keyword>